<gene>
    <name evidence="1" type="ORF">CAP51_05065</name>
</gene>
<comment type="caution">
    <text evidence="1">The sequence shown here is derived from an EMBL/GenBank/DDBJ whole genome shotgun (WGS) entry which is preliminary data.</text>
</comment>
<proteinExistence type="predicted"/>
<dbReference type="EMBL" id="NEXX01000001">
    <property type="protein sequence ID" value="OUY08978.1"/>
    <property type="molecule type" value="Genomic_DNA"/>
</dbReference>
<sequence length="146" mass="17515">MDAGRIYNEKELPQLGMLPIVKDDKVFKLYTFLYELRWNPIVRIIEFDKYFRFEVWDCKVLLSSDSNFLILSVKLTTQTDNPEIYVIDLEILKYCVVTGDEVVAFEFPYLTHNSPNFDKKPFCYSLNYQVWLDLPSQMVKQTYYYK</sequence>
<dbReference type="AlphaFoldDB" id="A0A1Z9Z3A4"/>
<protein>
    <submittedName>
        <fullName evidence="1">Uncharacterized protein</fullName>
    </submittedName>
</protein>
<dbReference type="Proteomes" id="UP000196536">
    <property type="component" value="Unassembled WGS sequence"/>
</dbReference>
<evidence type="ECO:0000313" key="1">
    <source>
        <dbReference type="EMBL" id="OUY08978.1"/>
    </source>
</evidence>
<evidence type="ECO:0000313" key="2">
    <source>
        <dbReference type="Proteomes" id="UP000196536"/>
    </source>
</evidence>
<organism evidence="1 2">
    <name type="scientific">Acinetobacter populi</name>
    <dbReference type="NCBI Taxonomy" id="1582270"/>
    <lineage>
        <taxon>Bacteria</taxon>
        <taxon>Pseudomonadati</taxon>
        <taxon>Pseudomonadota</taxon>
        <taxon>Gammaproteobacteria</taxon>
        <taxon>Moraxellales</taxon>
        <taxon>Moraxellaceae</taxon>
        <taxon>Acinetobacter</taxon>
    </lineage>
</organism>
<accession>A0A1Z9Z3A4</accession>
<keyword evidence="2" id="KW-1185">Reference proteome</keyword>
<reference evidence="1 2" key="1">
    <citation type="submission" date="2017-05" db="EMBL/GenBank/DDBJ databases">
        <title>Acinetobacter populi ANC 5415 (= PBJ7), whole genome shotgun sequencing project.</title>
        <authorList>
            <person name="Nemec A."/>
            <person name="Radolfova-Krizova L."/>
        </authorList>
    </citation>
    <scope>NUCLEOTIDE SEQUENCE [LARGE SCALE GENOMIC DNA]</scope>
    <source>
        <strain evidence="1 2">PBJ7</strain>
    </source>
</reference>
<name>A0A1Z9Z3A4_9GAMM</name>